<feature type="transmembrane region" description="Helical" evidence="6">
    <location>
        <begin position="39"/>
        <end position="60"/>
    </location>
</feature>
<proteinExistence type="predicted"/>
<organism evidence="8">
    <name type="scientific">hydrothermal vent metagenome</name>
    <dbReference type="NCBI Taxonomy" id="652676"/>
    <lineage>
        <taxon>unclassified sequences</taxon>
        <taxon>metagenomes</taxon>
        <taxon>ecological metagenomes</taxon>
    </lineage>
</organism>
<keyword evidence="5 6" id="KW-0472">Membrane</keyword>
<dbReference type="GO" id="GO:0020037">
    <property type="term" value="F:heme binding"/>
    <property type="evidence" value="ECO:0007669"/>
    <property type="project" value="TreeGrafter"/>
</dbReference>
<dbReference type="SUPFAM" id="SSF81342">
    <property type="entry name" value="Transmembrane di-heme cytochromes"/>
    <property type="match status" value="1"/>
</dbReference>
<feature type="transmembrane region" description="Helical" evidence="6">
    <location>
        <begin position="172"/>
        <end position="194"/>
    </location>
</feature>
<evidence type="ECO:0000259" key="7">
    <source>
        <dbReference type="Pfam" id="PF01292"/>
    </source>
</evidence>
<gene>
    <name evidence="8" type="ORF">MNB_SUP05-5-349</name>
</gene>
<dbReference type="GO" id="GO:0005886">
    <property type="term" value="C:plasma membrane"/>
    <property type="evidence" value="ECO:0007669"/>
    <property type="project" value="UniProtKB-SubCell"/>
</dbReference>
<keyword evidence="4 6" id="KW-1133">Transmembrane helix</keyword>
<dbReference type="InterPro" id="IPR016174">
    <property type="entry name" value="Di-haem_cyt_TM"/>
</dbReference>
<keyword evidence="2" id="KW-1003">Cell membrane</keyword>
<evidence type="ECO:0000256" key="6">
    <source>
        <dbReference type="SAM" id="Phobius"/>
    </source>
</evidence>
<dbReference type="GO" id="GO:0009055">
    <property type="term" value="F:electron transfer activity"/>
    <property type="evidence" value="ECO:0007669"/>
    <property type="project" value="InterPro"/>
</dbReference>
<dbReference type="Pfam" id="PF01292">
    <property type="entry name" value="Ni_hydr_CYTB"/>
    <property type="match status" value="1"/>
</dbReference>
<evidence type="ECO:0000256" key="1">
    <source>
        <dbReference type="ARBA" id="ARBA00004651"/>
    </source>
</evidence>
<dbReference type="AlphaFoldDB" id="A0A1W1BP04"/>
<dbReference type="PANTHER" id="PTHR30485">
    <property type="entry name" value="NI/FE-HYDROGENASE 1 B-TYPE CYTOCHROME SUBUNIT"/>
    <property type="match status" value="1"/>
</dbReference>
<feature type="domain" description="Cytochrome b561 bacterial/Ni-hydrogenase" evidence="7">
    <location>
        <begin position="11"/>
        <end position="206"/>
    </location>
</feature>
<dbReference type="EMBL" id="FPHJ01000014">
    <property type="protein sequence ID" value="SFV55269.1"/>
    <property type="molecule type" value="Genomic_DNA"/>
</dbReference>
<comment type="subcellular location">
    <subcellularLocation>
        <location evidence="1">Cell membrane</location>
        <topology evidence="1">Multi-pass membrane protein</topology>
    </subcellularLocation>
</comment>
<accession>A0A1W1BP04</accession>
<dbReference type="GO" id="GO:0022904">
    <property type="term" value="P:respiratory electron transport chain"/>
    <property type="evidence" value="ECO:0007669"/>
    <property type="project" value="InterPro"/>
</dbReference>
<dbReference type="PANTHER" id="PTHR30485:SF2">
    <property type="entry name" value="BLL0597 PROTEIN"/>
    <property type="match status" value="1"/>
</dbReference>
<feature type="transmembrane region" description="Helical" evidence="6">
    <location>
        <begin position="98"/>
        <end position="123"/>
    </location>
</feature>
<reference evidence="8" key="1">
    <citation type="submission" date="2016-10" db="EMBL/GenBank/DDBJ databases">
        <authorList>
            <person name="de Groot N.N."/>
        </authorList>
    </citation>
    <scope>NUCLEOTIDE SEQUENCE</scope>
</reference>
<evidence type="ECO:0000256" key="2">
    <source>
        <dbReference type="ARBA" id="ARBA00022475"/>
    </source>
</evidence>
<evidence type="ECO:0000256" key="4">
    <source>
        <dbReference type="ARBA" id="ARBA00022989"/>
    </source>
</evidence>
<evidence type="ECO:0000313" key="8">
    <source>
        <dbReference type="EMBL" id="SFV55269.1"/>
    </source>
</evidence>
<feature type="transmembrane region" description="Helical" evidence="6">
    <location>
        <begin position="12"/>
        <end position="33"/>
    </location>
</feature>
<dbReference type="Gene3D" id="1.20.950.20">
    <property type="entry name" value="Transmembrane di-heme cytochromes, Chain C"/>
    <property type="match status" value="1"/>
</dbReference>
<sequence>MCKNKQSNIKVWDIVVRIFHWSLVISFFTAYISEEGSLLHIYSGYTVLFLITFRVLWGIVGSKYARFSNFIYSPTTTLNYLKEFINKKPKRYLGHNPAGTLMIIILLLSLFLATISGLKIYAIEEGKSPFSENNISIITNAYADYDDDDDDYKYKNKKYKDSEEFWEEVHEASVNFILFLIFLHILGVIISGKLHNENLIKSMITGNKKNNENLN</sequence>
<dbReference type="InterPro" id="IPR051542">
    <property type="entry name" value="Hydrogenase_cytochrome"/>
</dbReference>
<protein>
    <submittedName>
        <fullName evidence="8">Ni,Fe-hydrogenase I cytochrome b subunit</fullName>
    </submittedName>
</protein>
<evidence type="ECO:0000256" key="5">
    <source>
        <dbReference type="ARBA" id="ARBA00023136"/>
    </source>
</evidence>
<evidence type="ECO:0000256" key="3">
    <source>
        <dbReference type="ARBA" id="ARBA00022692"/>
    </source>
</evidence>
<keyword evidence="3 6" id="KW-0812">Transmembrane</keyword>
<name>A0A1W1BP04_9ZZZZ</name>
<dbReference type="InterPro" id="IPR011577">
    <property type="entry name" value="Cyt_b561_bac/Ni-Hgenase"/>
</dbReference>